<name>A0AAV2ZHL1_PYXAD</name>
<gene>
    <name evidence="1" type="ORF">GDO54_004477</name>
</gene>
<evidence type="ECO:0000313" key="2">
    <source>
        <dbReference type="Proteomes" id="UP001181693"/>
    </source>
</evidence>
<dbReference type="EMBL" id="DYDO01000012">
    <property type="protein sequence ID" value="DBA15236.1"/>
    <property type="molecule type" value="Genomic_DNA"/>
</dbReference>
<sequence length="99" mass="11619">MITSHSLVLGEIGGRVTWMPDWHAAPWFLLIFRHLIQRVKDNILLFKVKKNLFRLHFFFTFTLLRSAVQHLPVVCADVESREASGYLELVNKSKEFLHL</sequence>
<reference evidence="1" key="1">
    <citation type="thesis" date="2020" institute="ProQuest LLC" country="789 East Eisenhower Parkway, Ann Arbor, MI, USA">
        <title>Comparative Genomics and Chromosome Evolution.</title>
        <authorList>
            <person name="Mudd A.B."/>
        </authorList>
    </citation>
    <scope>NUCLEOTIDE SEQUENCE</scope>
    <source>
        <strain evidence="1">1538</strain>
        <tissue evidence="1">Blood</tissue>
    </source>
</reference>
<organism evidence="1 2">
    <name type="scientific">Pyxicephalus adspersus</name>
    <name type="common">African bullfrog</name>
    <dbReference type="NCBI Taxonomy" id="30357"/>
    <lineage>
        <taxon>Eukaryota</taxon>
        <taxon>Metazoa</taxon>
        <taxon>Chordata</taxon>
        <taxon>Craniata</taxon>
        <taxon>Vertebrata</taxon>
        <taxon>Euteleostomi</taxon>
        <taxon>Amphibia</taxon>
        <taxon>Batrachia</taxon>
        <taxon>Anura</taxon>
        <taxon>Neobatrachia</taxon>
        <taxon>Ranoidea</taxon>
        <taxon>Pyxicephalidae</taxon>
        <taxon>Pyxicephalinae</taxon>
        <taxon>Pyxicephalus</taxon>
    </lineage>
</organism>
<dbReference type="AlphaFoldDB" id="A0AAV2ZHL1"/>
<proteinExistence type="predicted"/>
<accession>A0AAV2ZHL1</accession>
<keyword evidence="2" id="KW-1185">Reference proteome</keyword>
<evidence type="ECO:0000313" key="1">
    <source>
        <dbReference type="EMBL" id="DBA15236.1"/>
    </source>
</evidence>
<comment type="caution">
    <text evidence="1">The sequence shown here is derived from an EMBL/GenBank/DDBJ whole genome shotgun (WGS) entry which is preliminary data.</text>
</comment>
<protein>
    <submittedName>
        <fullName evidence="1">Uncharacterized protein</fullName>
    </submittedName>
</protein>
<dbReference type="Proteomes" id="UP001181693">
    <property type="component" value="Unassembled WGS sequence"/>
</dbReference>